<dbReference type="InterPro" id="IPR038666">
    <property type="entry name" value="SSP1_head-tail_sf"/>
</dbReference>
<dbReference type="Pfam" id="PF05521">
    <property type="entry name" value="Phage_HCP"/>
    <property type="match status" value="1"/>
</dbReference>
<dbReference type="AlphaFoldDB" id="A0A8J3DN46"/>
<reference evidence="1" key="2">
    <citation type="submission" date="2020-09" db="EMBL/GenBank/DDBJ databases">
        <authorList>
            <person name="Sun Q."/>
            <person name="Kim S."/>
        </authorList>
    </citation>
    <scope>NUCLEOTIDE SEQUENCE</scope>
    <source>
        <strain evidence="1">KCTC 42097</strain>
    </source>
</reference>
<reference evidence="1" key="1">
    <citation type="journal article" date="2014" name="Int. J. Syst. Evol. Microbiol.">
        <title>Complete genome sequence of Corynebacterium casei LMG S-19264T (=DSM 44701T), isolated from a smear-ripened cheese.</title>
        <authorList>
            <consortium name="US DOE Joint Genome Institute (JGI-PGF)"/>
            <person name="Walter F."/>
            <person name="Albersmeier A."/>
            <person name="Kalinowski J."/>
            <person name="Ruckert C."/>
        </authorList>
    </citation>
    <scope>NUCLEOTIDE SEQUENCE</scope>
    <source>
        <strain evidence="1">KCTC 42097</strain>
    </source>
</reference>
<protein>
    <recommendedName>
        <fullName evidence="3">Head-tail adaptor</fullName>
    </recommendedName>
</protein>
<evidence type="ECO:0000313" key="2">
    <source>
        <dbReference type="Proteomes" id="UP000641137"/>
    </source>
</evidence>
<keyword evidence="2" id="KW-1185">Reference proteome</keyword>
<accession>A0A8J3DN46</accession>
<evidence type="ECO:0008006" key="3">
    <source>
        <dbReference type="Google" id="ProtNLM"/>
    </source>
</evidence>
<organism evidence="1 2">
    <name type="scientific">Limoniibacter endophyticus</name>
    <dbReference type="NCBI Taxonomy" id="1565040"/>
    <lineage>
        <taxon>Bacteria</taxon>
        <taxon>Pseudomonadati</taxon>
        <taxon>Pseudomonadota</taxon>
        <taxon>Alphaproteobacteria</taxon>
        <taxon>Hyphomicrobiales</taxon>
        <taxon>Bartonellaceae</taxon>
        <taxon>Limoniibacter</taxon>
    </lineage>
</organism>
<dbReference type="Proteomes" id="UP000641137">
    <property type="component" value="Unassembled WGS sequence"/>
</dbReference>
<dbReference type="EMBL" id="BMZO01000003">
    <property type="protein sequence ID" value="GHC66644.1"/>
    <property type="molecule type" value="Genomic_DNA"/>
</dbReference>
<sequence length="106" mass="12048">MRAGKLDKVITLQRTTYTDDGYGGQIPVNEDFATMRAQVLQASTEEFMRAWGTSAEMAIIFRTRYRADLNTLVRVVYDGQGFDIVELKPIGRNRGWELRCKARPGS</sequence>
<dbReference type="InterPro" id="IPR008767">
    <property type="entry name" value="Phage_SPP1_head-tail_adaptor"/>
</dbReference>
<evidence type="ECO:0000313" key="1">
    <source>
        <dbReference type="EMBL" id="GHC66644.1"/>
    </source>
</evidence>
<gene>
    <name evidence="1" type="ORF">GCM10010136_09890</name>
</gene>
<dbReference type="NCBIfam" id="TIGR01563">
    <property type="entry name" value="gp16_SPP1"/>
    <property type="match status" value="1"/>
</dbReference>
<name>A0A8J3DN46_9HYPH</name>
<comment type="caution">
    <text evidence="1">The sequence shown here is derived from an EMBL/GenBank/DDBJ whole genome shotgun (WGS) entry which is preliminary data.</text>
</comment>
<dbReference type="Gene3D" id="2.40.10.270">
    <property type="entry name" value="Bacteriophage SPP1 head-tail adaptor protein"/>
    <property type="match status" value="1"/>
</dbReference>
<proteinExistence type="predicted"/>
<dbReference type="RefSeq" id="WP_189488507.1">
    <property type="nucleotide sequence ID" value="NZ_BMZO01000003.1"/>
</dbReference>